<evidence type="ECO:0000256" key="1">
    <source>
        <dbReference type="ARBA" id="ARBA00004141"/>
    </source>
</evidence>
<dbReference type="Proteomes" id="UP000317722">
    <property type="component" value="Unassembled WGS sequence"/>
</dbReference>
<dbReference type="InterPro" id="IPR052185">
    <property type="entry name" value="IPC_Synthase-Related"/>
</dbReference>
<dbReference type="InterPro" id="IPR026841">
    <property type="entry name" value="Aur1/Ipt1"/>
</dbReference>
<protein>
    <submittedName>
        <fullName evidence="7">Phosphatase PAP2 family protein</fullName>
    </submittedName>
</protein>
<keyword evidence="4 5" id="KW-0472">Membrane</keyword>
<dbReference type="AlphaFoldDB" id="A0A502CMH1"/>
<evidence type="ECO:0000256" key="4">
    <source>
        <dbReference type="ARBA" id="ARBA00023136"/>
    </source>
</evidence>
<dbReference type="GO" id="GO:0016020">
    <property type="term" value="C:membrane"/>
    <property type="evidence" value="ECO:0007669"/>
    <property type="project" value="UniProtKB-SubCell"/>
</dbReference>
<keyword evidence="8" id="KW-1185">Reference proteome</keyword>
<feature type="domain" description="Inositolphosphotransferase Aur1/Ipt1" evidence="6">
    <location>
        <begin position="58"/>
        <end position="239"/>
    </location>
</feature>
<evidence type="ECO:0000256" key="5">
    <source>
        <dbReference type="SAM" id="Phobius"/>
    </source>
</evidence>
<evidence type="ECO:0000256" key="2">
    <source>
        <dbReference type="ARBA" id="ARBA00022692"/>
    </source>
</evidence>
<dbReference type="PANTHER" id="PTHR31310">
    <property type="match status" value="1"/>
</dbReference>
<dbReference type="CDD" id="cd03386">
    <property type="entry name" value="PAP2_Aur1_like"/>
    <property type="match status" value="1"/>
</dbReference>
<evidence type="ECO:0000256" key="3">
    <source>
        <dbReference type="ARBA" id="ARBA00022989"/>
    </source>
</evidence>
<dbReference type="PANTHER" id="PTHR31310:SF7">
    <property type="entry name" value="PA-PHOSPHATASE RELATED-FAMILY PROTEIN DDB_G0268928"/>
    <property type="match status" value="1"/>
</dbReference>
<evidence type="ECO:0000259" key="6">
    <source>
        <dbReference type="Pfam" id="PF14378"/>
    </source>
</evidence>
<feature type="transmembrane region" description="Helical" evidence="5">
    <location>
        <begin position="120"/>
        <end position="137"/>
    </location>
</feature>
<feature type="transmembrane region" description="Helical" evidence="5">
    <location>
        <begin position="90"/>
        <end position="108"/>
    </location>
</feature>
<keyword evidence="2 5" id="KW-0812">Transmembrane</keyword>
<dbReference type="OrthoDB" id="5241565at2"/>
<dbReference type="Gene3D" id="1.20.144.10">
    <property type="entry name" value="Phosphatidic acid phosphatase type 2/haloperoxidase"/>
    <property type="match status" value="1"/>
</dbReference>
<name>A0A502CMH1_9MICO</name>
<evidence type="ECO:0000313" key="7">
    <source>
        <dbReference type="EMBL" id="TPG13972.1"/>
    </source>
</evidence>
<feature type="transmembrane region" description="Helical" evidence="5">
    <location>
        <begin position="223"/>
        <end position="244"/>
    </location>
</feature>
<feature type="transmembrane region" description="Helical" evidence="5">
    <location>
        <begin position="174"/>
        <end position="194"/>
    </location>
</feature>
<gene>
    <name evidence="7" type="ORF">EAH86_17300</name>
</gene>
<accession>A0A502CMH1</accession>
<comment type="subcellular location">
    <subcellularLocation>
        <location evidence="1">Membrane</location>
        <topology evidence="1">Multi-pass membrane protein</topology>
    </subcellularLocation>
</comment>
<evidence type="ECO:0000313" key="8">
    <source>
        <dbReference type="Proteomes" id="UP000317722"/>
    </source>
</evidence>
<sequence length="263" mass="29004">MSDARPPDSAPPPVRTGLRGWRRAGVELAGLVVGLFLFSRLRNLAGTDVRWATENAHALQAVERGLSLDVEVAVNHWLASHPTLMVVAVLYYRLYYLPVVGVLLWVLVRHPRAYRTIRRTLIVMLFLALLVFWLVPLSPPRFALPGIIDIVAEHDPVAGKASRDLTTGQNHFSAMPSLHVAWCALGAYAAWLALRGKHPRLARLPWLLPVGMVPVVIGTGNHYVLDVAGSVLLLALSIAASASWQRHGRLQLHRPRGRNRSVG</sequence>
<reference evidence="7 8" key="1">
    <citation type="journal article" date="2019" name="Environ. Microbiol.">
        <title>Species interactions and distinct microbial communities in high Arctic permafrost affected cryosols are associated with the CH4 and CO2 gas fluxes.</title>
        <authorList>
            <person name="Altshuler I."/>
            <person name="Hamel J."/>
            <person name="Turney S."/>
            <person name="Magnuson E."/>
            <person name="Levesque R."/>
            <person name="Greer C."/>
            <person name="Whyte L.G."/>
        </authorList>
    </citation>
    <scope>NUCLEOTIDE SEQUENCE [LARGE SCALE GENOMIC DNA]</scope>
    <source>
        <strain evidence="7 8">S9.3A</strain>
    </source>
</reference>
<keyword evidence="3 5" id="KW-1133">Transmembrane helix</keyword>
<dbReference type="Pfam" id="PF14378">
    <property type="entry name" value="PAP2_3"/>
    <property type="match status" value="1"/>
</dbReference>
<proteinExistence type="predicted"/>
<dbReference type="EMBL" id="RCZM01000006">
    <property type="protein sequence ID" value="TPG13972.1"/>
    <property type="molecule type" value="Genomic_DNA"/>
</dbReference>
<comment type="caution">
    <text evidence="7">The sequence shown here is derived from an EMBL/GenBank/DDBJ whole genome shotgun (WGS) entry which is preliminary data.</text>
</comment>
<dbReference type="RefSeq" id="WP_140743025.1">
    <property type="nucleotide sequence ID" value="NZ_RCZM01000006.1"/>
</dbReference>
<organism evidence="7 8">
    <name type="scientific">Pedococcus bigeumensis</name>
    <dbReference type="NCBI Taxonomy" id="433644"/>
    <lineage>
        <taxon>Bacteria</taxon>
        <taxon>Bacillati</taxon>
        <taxon>Actinomycetota</taxon>
        <taxon>Actinomycetes</taxon>
        <taxon>Micrococcales</taxon>
        <taxon>Intrasporangiaceae</taxon>
        <taxon>Pedococcus</taxon>
    </lineage>
</organism>
<feature type="transmembrane region" description="Helical" evidence="5">
    <location>
        <begin position="201"/>
        <end position="217"/>
    </location>
</feature>